<organism evidence="2 3">
    <name type="scientific">Solemya velesiana gill symbiont</name>
    <dbReference type="NCBI Taxonomy" id="1918948"/>
    <lineage>
        <taxon>Bacteria</taxon>
        <taxon>Pseudomonadati</taxon>
        <taxon>Pseudomonadota</taxon>
        <taxon>Gammaproteobacteria</taxon>
        <taxon>sulfur-oxidizing symbionts</taxon>
    </lineage>
</organism>
<reference evidence="2 3" key="1">
    <citation type="submission" date="2016-11" db="EMBL/GenBank/DDBJ databases">
        <title>Mixed transmission modes and dynamic genome evolution in an obligate animal-bacterial symbiosis.</title>
        <authorList>
            <person name="Russell S.L."/>
            <person name="Corbett-Detig R.B."/>
            <person name="Cavanaugh C.M."/>
        </authorList>
    </citation>
    <scope>NUCLEOTIDE SEQUENCE [LARGE SCALE GENOMIC DNA]</scope>
    <source>
        <strain evidence="2">Se-Cadez</strain>
    </source>
</reference>
<dbReference type="AlphaFoldDB" id="A0A1T2KUF1"/>
<name>A0A1T2KUF1_9GAMM</name>
<dbReference type="RefSeq" id="WP_078487089.1">
    <property type="nucleotide sequence ID" value="NZ_MPRJ01000037.1"/>
</dbReference>
<dbReference type="EMBL" id="MPRJ01000037">
    <property type="protein sequence ID" value="OOZ36489.1"/>
    <property type="molecule type" value="Genomic_DNA"/>
</dbReference>
<accession>A0A1T2KUF1</accession>
<evidence type="ECO:0000256" key="1">
    <source>
        <dbReference type="SAM" id="MobiDB-lite"/>
    </source>
</evidence>
<proteinExistence type="predicted"/>
<comment type="caution">
    <text evidence="2">The sequence shown here is derived from an EMBL/GenBank/DDBJ whole genome shotgun (WGS) entry which is preliminary data.</text>
</comment>
<protein>
    <submittedName>
        <fullName evidence="2">Uncharacterized protein</fullName>
    </submittedName>
</protein>
<sequence>MLIPPADLDRFAETFQQASGIALKAWEDAGLNQPPSGPDPEMLSGAMEQLLDRLKSQQGDDTGSPGAPREESSRYTANASMSELGHYALNILEELSVITGDLGSVDSQKSWELLSVSLARWLAVNRWELHSLGLVVNGFAFLANRSSSPEALESLSRP</sequence>
<dbReference type="Proteomes" id="UP000190896">
    <property type="component" value="Unassembled WGS sequence"/>
</dbReference>
<keyword evidence="3" id="KW-1185">Reference proteome</keyword>
<evidence type="ECO:0000313" key="2">
    <source>
        <dbReference type="EMBL" id="OOZ36489.1"/>
    </source>
</evidence>
<feature type="region of interest" description="Disordered" evidence="1">
    <location>
        <begin position="53"/>
        <end position="77"/>
    </location>
</feature>
<gene>
    <name evidence="2" type="ORF">BOW51_06945</name>
</gene>
<evidence type="ECO:0000313" key="3">
    <source>
        <dbReference type="Proteomes" id="UP000190896"/>
    </source>
</evidence>
<dbReference type="OrthoDB" id="5760904at2"/>